<feature type="compositionally biased region" description="Pro residues" evidence="1">
    <location>
        <begin position="39"/>
        <end position="53"/>
    </location>
</feature>
<dbReference type="AlphaFoldDB" id="A0A7S1KQP4"/>
<feature type="transmembrane region" description="Helical" evidence="2">
    <location>
        <begin position="538"/>
        <end position="558"/>
    </location>
</feature>
<feature type="transmembrane region" description="Helical" evidence="2">
    <location>
        <begin position="327"/>
        <end position="346"/>
    </location>
</feature>
<organism evidence="3">
    <name type="scientific">Percolomonas cosmopolitus</name>
    <dbReference type="NCBI Taxonomy" id="63605"/>
    <lineage>
        <taxon>Eukaryota</taxon>
        <taxon>Discoba</taxon>
        <taxon>Heterolobosea</taxon>
        <taxon>Tetramitia</taxon>
        <taxon>Eutetramitia</taxon>
        <taxon>Percolomonadidae</taxon>
        <taxon>Percolomonas</taxon>
    </lineage>
</organism>
<feature type="transmembrane region" description="Helical" evidence="2">
    <location>
        <begin position="502"/>
        <end position="526"/>
    </location>
</feature>
<keyword evidence="2" id="KW-0812">Transmembrane</keyword>
<proteinExistence type="predicted"/>
<feature type="compositionally biased region" description="Polar residues" evidence="1">
    <location>
        <begin position="218"/>
        <end position="230"/>
    </location>
</feature>
<feature type="compositionally biased region" description="Low complexity" evidence="1">
    <location>
        <begin position="54"/>
        <end position="72"/>
    </location>
</feature>
<reference evidence="3" key="1">
    <citation type="submission" date="2021-01" db="EMBL/GenBank/DDBJ databases">
        <authorList>
            <person name="Corre E."/>
            <person name="Pelletier E."/>
            <person name="Niang G."/>
            <person name="Scheremetjew M."/>
            <person name="Finn R."/>
            <person name="Kale V."/>
            <person name="Holt S."/>
            <person name="Cochrane G."/>
            <person name="Meng A."/>
            <person name="Brown T."/>
            <person name="Cohen L."/>
        </authorList>
    </citation>
    <scope>NUCLEOTIDE SEQUENCE</scope>
    <source>
        <strain evidence="3">WS</strain>
    </source>
</reference>
<feature type="compositionally biased region" description="Polar residues" evidence="1">
    <location>
        <begin position="17"/>
        <end position="28"/>
    </location>
</feature>
<keyword evidence="2" id="KW-1133">Transmembrane helix</keyword>
<evidence type="ECO:0000256" key="1">
    <source>
        <dbReference type="SAM" id="MobiDB-lite"/>
    </source>
</evidence>
<evidence type="ECO:0000256" key="2">
    <source>
        <dbReference type="SAM" id="Phobius"/>
    </source>
</evidence>
<evidence type="ECO:0000313" key="3">
    <source>
        <dbReference type="EMBL" id="CAD9082160.1"/>
    </source>
</evidence>
<dbReference type="EMBL" id="HBGD01006513">
    <property type="protein sequence ID" value="CAD9082160.1"/>
    <property type="molecule type" value="Transcribed_RNA"/>
</dbReference>
<keyword evidence="2" id="KW-0472">Membrane</keyword>
<sequence length="816" mass="90755">MTIHCLDTDGHHIATMPPSQGSHITHPNQYPIFGDAVSPSPPLQPPPSPPPIEIPTVTTTTTSPQLPLSASTNHKKSPVAFTSSRSATFVSLPYILTHTCFTYLPLLTLSLIFISLAPFLLSRFSFFGASLYGGVDRIGLIVMKKEIRVEKGQELAAMMQGRGDFRRTASRDGGDEVSFGITAPADAAVPLDHDLIVYGGLQWRRGKESSDDGDEVASSESTSIQLSATASPSHTSLHIEGYLDLPETPSLVIYSLTSICRIAYASDTHADEAREKTLDCYRERISMRTERGSELEIYPAAKMGGESVYDYHEIHSRFMSALYCNCIGAGVIFILGILGILGVLIFRELWHLNKFEFVAMSRLQKKGQALPEGPPSLRLSINSHDKSTWRYASRILKNIGVMTLRRGFILVLPPKFDTQHFSPNGQNSPRDIHGKGSSGTPPATFTLLPPSISLQNSIPSTSHITKSHSKYWNLLAVTARFPSEQVVYTFASSPKEIFSLQLLLRIIVMLVGIFVSFVLCATIVYLFHAFDYSVSQSFIPALFVAIVSAILIRLILLYGNRHLVSGLSLQCVVTNHRVCIFYRVGFNMRLEYVYFDDVERIEAESCGGKVLVRVILKTCFVKQLSNVLNRRRLNSAAQLTPGGVDFSKPQWIPHFKRFSDFFKRKPQEECEKVLSMLRTQHAQFEAEKRMWEQGQIEGDNHERLSTESVILEHVRQTEGMRMGEGVEGVQVVWEDDDAQVATDDMSSTGSCTANLRTEITGTVVDDLFTTMTTNPNWERTDSMGGSISTPFDDDVADFFSPPTPRDRQVVAEAEMK</sequence>
<feature type="region of interest" description="Disordered" evidence="1">
    <location>
        <begin position="208"/>
        <end position="230"/>
    </location>
</feature>
<name>A0A7S1KQP4_9EUKA</name>
<gene>
    <name evidence="3" type="ORF">PCOS0759_LOCUS5400</name>
</gene>
<feature type="compositionally biased region" description="Basic and acidic residues" evidence="1">
    <location>
        <begin position="1"/>
        <end position="12"/>
    </location>
</feature>
<accession>A0A7S1KQP4</accession>
<feature type="region of interest" description="Disordered" evidence="1">
    <location>
        <begin position="1"/>
        <end position="77"/>
    </location>
</feature>
<protein>
    <submittedName>
        <fullName evidence="3">Uncharacterized protein</fullName>
    </submittedName>
</protein>
<feature type="transmembrane region" description="Helical" evidence="2">
    <location>
        <begin position="101"/>
        <end position="121"/>
    </location>
</feature>